<feature type="compositionally biased region" description="Polar residues" evidence="1">
    <location>
        <begin position="227"/>
        <end position="244"/>
    </location>
</feature>
<evidence type="ECO:0000313" key="2">
    <source>
        <dbReference type="EMBL" id="SUE33784.1"/>
    </source>
</evidence>
<reference evidence="2 3" key="1">
    <citation type="submission" date="2018-06" db="EMBL/GenBank/DDBJ databases">
        <authorList>
            <consortium name="Pathogen Informatics"/>
            <person name="Doyle S."/>
        </authorList>
    </citation>
    <scope>NUCLEOTIDE SEQUENCE [LARGE SCALE GENOMIC DNA]</scope>
    <source>
        <strain evidence="2 3">NCTC11190</strain>
    </source>
</reference>
<feature type="compositionally biased region" description="Low complexity" evidence="1">
    <location>
        <begin position="213"/>
        <end position="226"/>
    </location>
</feature>
<dbReference type="EMBL" id="UGVL01000001">
    <property type="protein sequence ID" value="SUE33784.1"/>
    <property type="molecule type" value="Genomic_DNA"/>
</dbReference>
<gene>
    <name evidence="2" type="ORF">NCTC11190_00996</name>
</gene>
<dbReference type="AlphaFoldDB" id="A0A379MPY6"/>
<accession>A0A379MPY6</accession>
<name>A0A379MPY6_9BACT</name>
<dbReference type="InterPro" id="IPR046558">
    <property type="entry name" value="DUF6712"/>
</dbReference>
<keyword evidence="3" id="KW-1185">Reference proteome</keyword>
<evidence type="ECO:0000313" key="3">
    <source>
        <dbReference type="Proteomes" id="UP000255233"/>
    </source>
</evidence>
<feature type="compositionally biased region" description="Basic and acidic residues" evidence="1">
    <location>
        <begin position="106"/>
        <end position="118"/>
    </location>
</feature>
<feature type="compositionally biased region" description="Basic and acidic residues" evidence="1">
    <location>
        <begin position="149"/>
        <end position="177"/>
    </location>
</feature>
<evidence type="ECO:0000256" key="1">
    <source>
        <dbReference type="SAM" id="MobiDB-lite"/>
    </source>
</evidence>
<sequence>MQLITPEEVLGLAFSPDDAIEAAHIRAYRIEAAQLRYIRPAFGEAMYRKMILEQYDSFVSGYIRPALAHYVRYELIGELAVRVSDRGAVRPSAEESEQTTSATRSDQQDRTDTSRQELSRMQVADKTASDTTRRTTTSHSSSEQNSDESLLREEKEQRTTVISDTDRTTSESDRAEQSDTELSIIAIEESVVDQSDGTRKTTDDTTASEEEAGASTRSETSESTSEVSGNDTASTKTTSEQNDVTTREVTARSTGQTENNGTGTTLRRTFGAATTGEWQLLARQALRDARTFLRYAVEYVESHRDEFPEYAPLPGFGASCSRRCIGGIVM</sequence>
<feature type="region of interest" description="Disordered" evidence="1">
    <location>
        <begin position="86"/>
        <end position="267"/>
    </location>
</feature>
<dbReference type="OrthoDB" id="1001333at2"/>
<organism evidence="2 3">
    <name type="scientific">Rikenella microfusus</name>
    <dbReference type="NCBI Taxonomy" id="28139"/>
    <lineage>
        <taxon>Bacteria</taxon>
        <taxon>Pseudomonadati</taxon>
        <taxon>Bacteroidota</taxon>
        <taxon>Bacteroidia</taxon>
        <taxon>Bacteroidales</taxon>
        <taxon>Rikenellaceae</taxon>
        <taxon>Rikenella</taxon>
    </lineage>
</organism>
<proteinExistence type="predicted"/>
<feature type="compositionally biased region" description="Low complexity" evidence="1">
    <location>
        <begin position="254"/>
        <end position="265"/>
    </location>
</feature>
<dbReference type="Pfam" id="PF20459">
    <property type="entry name" value="DUF6712"/>
    <property type="match status" value="2"/>
</dbReference>
<dbReference type="RefSeq" id="WP_027290312.1">
    <property type="nucleotide sequence ID" value="NZ_UGVL01000001.1"/>
</dbReference>
<dbReference type="Proteomes" id="UP000255233">
    <property type="component" value="Unassembled WGS sequence"/>
</dbReference>
<protein>
    <submittedName>
        <fullName evidence="2">Uncharacterized protein</fullName>
    </submittedName>
</protein>